<evidence type="ECO:0000313" key="4">
    <source>
        <dbReference type="Proteomes" id="UP000226431"/>
    </source>
</evidence>
<feature type="chain" id="PRO_5013061563" evidence="2">
    <location>
        <begin position="18"/>
        <end position="121"/>
    </location>
</feature>
<evidence type="ECO:0000256" key="2">
    <source>
        <dbReference type="SAM" id="SignalP"/>
    </source>
</evidence>
<keyword evidence="2" id="KW-0732">Signal</keyword>
<dbReference type="Proteomes" id="UP000226431">
    <property type="component" value="Unassembled WGS sequence"/>
</dbReference>
<protein>
    <submittedName>
        <fullName evidence="3">Uncharacterized protein</fullName>
    </submittedName>
</protein>
<proteinExistence type="predicted"/>
<feature type="signal peptide" evidence="2">
    <location>
        <begin position="1"/>
        <end position="17"/>
    </location>
</feature>
<reference evidence="3 4" key="1">
    <citation type="submission" date="2017-06" db="EMBL/GenBank/DDBJ databases">
        <title>Ant-infecting Ophiocordyceps genomes reveal a high diversity of potential behavioral manipulation genes and a possible major role for enterotoxins.</title>
        <authorList>
            <person name="De Bekker C."/>
            <person name="Evans H.C."/>
            <person name="Brachmann A."/>
            <person name="Hughes D.P."/>
        </authorList>
    </citation>
    <scope>NUCLEOTIDE SEQUENCE [LARGE SCALE GENOMIC DNA]</scope>
    <source>
        <strain evidence="3 4">Map16</strain>
    </source>
</reference>
<evidence type="ECO:0000313" key="3">
    <source>
        <dbReference type="EMBL" id="PHH78067.1"/>
    </source>
</evidence>
<organism evidence="3 4">
    <name type="scientific">Ophiocordyceps camponoti-rufipedis</name>
    <dbReference type="NCBI Taxonomy" id="2004952"/>
    <lineage>
        <taxon>Eukaryota</taxon>
        <taxon>Fungi</taxon>
        <taxon>Dikarya</taxon>
        <taxon>Ascomycota</taxon>
        <taxon>Pezizomycotina</taxon>
        <taxon>Sordariomycetes</taxon>
        <taxon>Hypocreomycetidae</taxon>
        <taxon>Hypocreales</taxon>
        <taxon>Ophiocordycipitaceae</taxon>
        <taxon>Ophiocordyceps</taxon>
    </lineage>
</organism>
<keyword evidence="4" id="KW-1185">Reference proteome</keyword>
<evidence type="ECO:0000256" key="1">
    <source>
        <dbReference type="SAM" id="MobiDB-lite"/>
    </source>
</evidence>
<gene>
    <name evidence="3" type="ORF">CDD80_7417</name>
</gene>
<accession>A0A2C5ZAL5</accession>
<feature type="region of interest" description="Disordered" evidence="1">
    <location>
        <begin position="63"/>
        <end position="121"/>
    </location>
</feature>
<name>A0A2C5ZAL5_9HYPO</name>
<dbReference type="EMBL" id="NJES01000093">
    <property type="protein sequence ID" value="PHH78067.1"/>
    <property type="molecule type" value="Genomic_DNA"/>
</dbReference>
<feature type="compositionally biased region" description="Polar residues" evidence="1">
    <location>
        <begin position="75"/>
        <end position="93"/>
    </location>
</feature>
<dbReference type="AlphaFoldDB" id="A0A2C5ZAL5"/>
<comment type="caution">
    <text evidence="3">The sequence shown here is derived from an EMBL/GenBank/DDBJ whole genome shotgun (WGS) entry which is preliminary data.</text>
</comment>
<sequence>MKTLAAAVALVAGFAMAAPSPSTNLVPSPSGMCWFACWKEKPTCPHDLSAIRQANKYARVNIDNSPGLHRKASDDAQSPQSMTACMDPRSSNAVYMRPVVPESDLESIRMPSRGPEIDKET</sequence>